<dbReference type="Proteomes" id="UP000240568">
    <property type="component" value="Segment"/>
</dbReference>
<sequence length="141" mass="15626">MSDSLITFLYETLSATEKVTFSHQQKDDSYGIEYTVHFEAKAPAPDNKAVIDLSEIFAAFPNGFVIESISDLNSVRNRLAYGHVFNGTFKLRVTAPVEAVEPQPVPETFVDDALANFRTLPPEKQTIFIESVNALLKGLSN</sequence>
<name>A0A2H4IB77_9CAUD</name>
<evidence type="ECO:0000313" key="2">
    <source>
        <dbReference type="Proteomes" id="UP000240568"/>
    </source>
</evidence>
<organism evidence="1 2">
    <name type="scientific">Erwinia phage vB_EamM_Y3</name>
    <dbReference type="NCBI Taxonomy" id="1983553"/>
    <lineage>
        <taxon>Viruses</taxon>
        <taxon>Duplodnaviria</taxon>
        <taxon>Heunggongvirae</taxon>
        <taxon>Uroviricota</taxon>
        <taxon>Caudoviricetes</taxon>
        <taxon>Sasquatchvirus</taxon>
        <taxon>Sasquatchvirus Y3</taxon>
    </lineage>
</organism>
<reference evidence="1 2" key="1">
    <citation type="submission" date="2017-04" db="EMBL/GenBank/DDBJ databases">
        <authorList>
            <person name="Afonso C.L."/>
            <person name="Miller P.J."/>
            <person name="Scott M.A."/>
            <person name="Spackman E."/>
            <person name="Goraichik I."/>
            <person name="Dimitrov K.M."/>
            <person name="Suarez D.L."/>
            <person name="Swayne D.E."/>
        </authorList>
    </citation>
    <scope>NUCLEOTIDE SEQUENCE [LARGE SCALE GENOMIC DNA]</scope>
</reference>
<gene>
    <name evidence="1" type="ORF">Y3_165</name>
</gene>
<proteinExistence type="predicted"/>
<dbReference type="EMBL" id="KY984068">
    <property type="protein sequence ID" value="ARW58805.1"/>
    <property type="molecule type" value="Genomic_DNA"/>
</dbReference>
<accession>A0A2H4IB77</accession>
<evidence type="ECO:0000313" key="1">
    <source>
        <dbReference type="EMBL" id="ARW58805.1"/>
    </source>
</evidence>
<keyword evidence="2" id="KW-1185">Reference proteome</keyword>
<protein>
    <submittedName>
        <fullName evidence="1">Uncharacterized protein</fullName>
    </submittedName>
</protein>